<proteinExistence type="predicted"/>
<dbReference type="EMBL" id="JBHRSB010000001">
    <property type="protein sequence ID" value="MFC2999325.1"/>
    <property type="molecule type" value="Genomic_DNA"/>
</dbReference>
<dbReference type="SMART" id="SM00388">
    <property type="entry name" value="HisKA"/>
    <property type="match status" value="1"/>
</dbReference>
<evidence type="ECO:0000313" key="4">
    <source>
        <dbReference type="EMBL" id="MFC2999325.1"/>
    </source>
</evidence>
<dbReference type="EC" id="2.7.13.3" evidence="2"/>
<gene>
    <name evidence="4" type="ORF">ACFOD3_05425</name>
</gene>
<evidence type="ECO:0000256" key="2">
    <source>
        <dbReference type="ARBA" id="ARBA00012438"/>
    </source>
</evidence>
<evidence type="ECO:0000259" key="3">
    <source>
        <dbReference type="SMART" id="SM00388"/>
    </source>
</evidence>
<name>A0ABV7BTB8_9PROT</name>
<comment type="catalytic activity">
    <reaction evidence="1">
        <text>ATP + protein L-histidine = ADP + protein N-phospho-L-histidine.</text>
        <dbReference type="EC" id="2.7.13.3"/>
    </reaction>
</comment>
<dbReference type="CDD" id="cd00082">
    <property type="entry name" value="HisKA"/>
    <property type="match status" value="1"/>
</dbReference>
<dbReference type="RefSeq" id="WP_216835230.1">
    <property type="nucleotide sequence ID" value="NZ_JAFNJS010000001.1"/>
</dbReference>
<evidence type="ECO:0000256" key="1">
    <source>
        <dbReference type="ARBA" id="ARBA00000085"/>
    </source>
</evidence>
<organism evidence="4 5">
    <name type="scientific">Falsiroseomonas tokyonensis</name>
    <dbReference type="NCBI Taxonomy" id="430521"/>
    <lineage>
        <taxon>Bacteria</taxon>
        <taxon>Pseudomonadati</taxon>
        <taxon>Pseudomonadota</taxon>
        <taxon>Alphaproteobacteria</taxon>
        <taxon>Acetobacterales</taxon>
        <taxon>Roseomonadaceae</taxon>
        <taxon>Falsiroseomonas</taxon>
    </lineage>
</organism>
<dbReference type="InterPro" id="IPR003661">
    <property type="entry name" value="HisK_dim/P_dom"/>
</dbReference>
<dbReference type="Proteomes" id="UP001595420">
    <property type="component" value="Unassembled WGS sequence"/>
</dbReference>
<protein>
    <recommendedName>
        <fullName evidence="2">histidine kinase</fullName>
        <ecNumber evidence="2">2.7.13.3</ecNumber>
    </recommendedName>
</protein>
<reference evidence="5" key="1">
    <citation type="journal article" date="2019" name="Int. J. Syst. Evol. Microbiol.">
        <title>The Global Catalogue of Microorganisms (GCM) 10K type strain sequencing project: providing services to taxonomists for standard genome sequencing and annotation.</title>
        <authorList>
            <consortium name="The Broad Institute Genomics Platform"/>
            <consortium name="The Broad Institute Genome Sequencing Center for Infectious Disease"/>
            <person name="Wu L."/>
            <person name="Ma J."/>
        </authorList>
    </citation>
    <scope>NUCLEOTIDE SEQUENCE [LARGE SCALE GENOMIC DNA]</scope>
    <source>
        <strain evidence="5">CGMCC 1.16855</strain>
    </source>
</reference>
<sequence>MADDQPTHPVRLRQDHLRRVAPAVQHEINNAMMVLAANLDLLARSVGEGAPQRQLDRALQASRRLEETMRGFLDAARREVAETSLVSPATVLRQLLPLLRVALGARHGAELVAPERLTSVRLDRAALEIALLAAVQEAAPRLPHGSRLNAALSEAEAEVLLELSLPDGLGEQPLGLLRGCCARLEQRPDGCVLAWAKE</sequence>
<comment type="caution">
    <text evidence="4">The sequence shown here is derived from an EMBL/GenBank/DDBJ whole genome shotgun (WGS) entry which is preliminary data.</text>
</comment>
<feature type="domain" description="Signal transduction histidine kinase dimerisation/phosphoacceptor" evidence="3">
    <location>
        <begin position="16"/>
        <end position="81"/>
    </location>
</feature>
<evidence type="ECO:0000313" key="5">
    <source>
        <dbReference type="Proteomes" id="UP001595420"/>
    </source>
</evidence>
<accession>A0ABV7BTB8</accession>
<keyword evidence="5" id="KW-1185">Reference proteome</keyword>